<gene>
    <name evidence="4" type="ORF">BN85405360</name>
</gene>
<dbReference type="SUPFAM" id="SSF55073">
    <property type="entry name" value="Nucleotide cyclase"/>
    <property type="match status" value="1"/>
</dbReference>
<keyword evidence="1" id="KW-1133">Transmembrane helix</keyword>
<dbReference type="InterPro" id="IPR043128">
    <property type="entry name" value="Rev_trsase/Diguanyl_cyclase"/>
</dbReference>
<dbReference type="InterPro" id="IPR029787">
    <property type="entry name" value="Nucleotide_cyclase"/>
</dbReference>
<dbReference type="SMART" id="SM00052">
    <property type="entry name" value="EAL"/>
    <property type="match status" value="1"/>
</dbReference>
<dbReference type="OrthoDB" id="384273at2"/>
<evidence type="ECO:0000256" key="1">
    <source>
        <dbReference type="SAM" id="Phobius"/>
    </source>
</evidence>
<name>U4KKJ4_ALTPJ</name>
<feature type="domain" description="EAL" evidence="2">
    <location>
        <begin position="210"/>
        <end position="457"/>
    </location>
</feature>
<dbReference type="PANTHER" id="PTHR33121">
    <property type="entry name" value="CYCLIC DI-GMP PHOSPHODIESTERASE PDEF"/>
    <property type="match status" value="1"/>
</dbReference>
<dbReference type="KEGG" id="apal:BN85405360"/>
<dbReference type="PANTHER" id="PTHR33121:SF71">
    <property type="entry name" value="OXYGEN SENSOR PROTEIN DOSP"/>
    <property type="match status" value="1"/>
</dbReference>
<protein>
    <submittedName>
        <fullName evidence="4">Diguanylate cyclase/phosphodiesterase</fullName>
    </submittedName>
</protein>
<keyword evidence="5" id="KW-1185">Reference proteome</keyword>
<dbReference type="AlphaFoldDB" id="U4KKJ4"/>
<dbReference type="Pfam" id="PF00563">
    <property type="entry name" value="EAL"/>
    <property type="match status" value="1"/>
</dbReference>
<evidence type="ECO:0000259" key="3">
    <source>
        <dbReference type="PROSITE" id="PS50887"/>
    </source>
</evidence>
<evidence type="ECO:0000313" key="4">
    <source>
        <dbReference type="EMBL" id="CCV64113.1"/>
    </source>
</evidence>
<dbReference type="STRING" id="1318466.BN85405360"/>
<dbReference type="GO" id="GO:0071111">
    <property type="term" value="F:cyclic-guanylate-specific phosphodiesterase activity"/>
    <property type="evidence" value="ECO:0007669"/>
    <property type="project" value="InterPro"/>
</dbReference>
<dbReference type="Pfam" id="PF00990">
    <property type="entry name" value="GGDEF"/>
    <property type="match status" value="1"/>
</dbReference>
<evidence type="ECO:0000259" key="2">
    <source>
        <dbReference type="PROSITE" id="PS50883"/>
    </source>
</evidence>
<dbReference type="Gene3D" id="3.20.20.450">
    <property type="entry name" value="EAL domain"/>
    <property type="match status" value="1"/>
</dbReference>
<proteinExistence type="predicted"/>
<dbReference type="InterPro" id="IPR050706">
    <property type="entry name" value="Cyclic-di-GMP_PDE-like"/>
</dbReference>
<accession>U4KKJ4</accession>
<sequence>MNDTIVIGSVITITICMLVLIYIFIKKIKKEKLSAVEEKQMISEDSLAYPLFLKYVDQKIKTEKKNSFFTLIWVNIDNFIEITDNYNEKDSDILINEIHYHLSNVIPKGTKIGYGPRKEAILIYLPAIYPEEQMITLAKTIKKASEVKVRIFEDITIQKTSTVSYATYPLQGTDAKTLINGLKMAIYISEHTGGNIIKPYSADMNKNQEYIDFYYELKQAIQKREFNFLYQPIVYLKDHKIKGFEALLRWNHKEKGLLTPDKFLNILENSGDINWIGLWGLETVVKTIEEIKKYSKEAFTFHINISLRQLLNSEVVSEFQKIITKYRASSEKIVLELLEFSTAVLQDEMIKTILKLKNIGFKLSVDISDIDFQILTKIEQYQIDIVKLDHKFQKIDNQLMKQKFLETLSQMKNITVVVEAIENKEQEQAAIKNNFIYGQGYYYDKPLEKIDLIERIK</sequence>
<dbReference type="InterPro" id="IPR001633">
    <property type="entry name" value="EAL_dom"/>
</dbReference>
<dbReference type="HOGENOM" id="CLU_000445_70_50_14"/>
<organism evidence="4 5">
    <name type="scientific">Alteracholeplasma palmae (strain ATCC 49389 / J233)</name>
    <name type="common">Acholeplasma palmae</name>
    <dbReference type="NCBI Taxonomy" id="1318466"/>
    <lineage>
        <taxon>Bacteria</taxon>
        <taxon>Bacillati</taxon>
        <taxon>Mycoplasmatota</taxon>
        <taxon>Mollicutes</taxon>
        <taxon>Acholeplasmatales</taxon>
        <taxon>Acholeplasmataceae</taxon>
        <taxon>Acholeplasma</taxon>
    </lineage>
</organism>
<dbReference type="Proteomes" id="UP000032740">
    <property type="component" value="Chromosome"/>
</dbReference>
<dbReference type="CDD" id="cd01948">
    <property type="entry name" value="EAL"/>
    <property type="match status" value="1"/>
</dbReference>
<dbReference type="SMART" id="SM00267">
    <property type="entry name" value="GGDEF"/>
    <property type="match status" value="1"/>
</dbReference>
<dbReference type="InterPro" id="IPR035919">
    <property type="entry name" value="EAL_sf"/>
</dbReference>
<reference evidence="4 5" key="1">
    <citation type="journal article" date="2013" name="J. Mol. Microbiol. Biotechnol.">
        <title>Analysis of the Complete Genomes of Acholeplasma brassicae , A. palmae and A. laidlawii and Their Comparison to the Obligate Parasites from ' Candidatus Phytoplasma'.</title>
        <authorList>
            <person name="Kube M."/>
            <person name="Siewert C."/>
            <person name="Migdoll A.M."/>
            <person name="Duduk B."/>
            <person name="Holz S."/>
            <person name="Rabus R."/>
            <person name="Seemuller E."/>
            <person name="Mitrovic J."/>
            <person name="Muller I."/>
            <person name="Buttner C."/>
            <person name="Reinhardt R."/>
        </authorList>
    </citation>
    <scope>NUCLEOTIDE SEQUENCE [LARGE SCALE GENOMIC DNA]</scope>
    <source>
        <strain evidence="4 5">J233</strain>
    </source>
</reference>
<dbReference type="RefSeq" id="WP_026657589.1">
    <property type="nucleotide sequence ID" value="NC_022538.1"/>
</dbReference>
<dbReference type="SUPFAM" id="SSF141868">
    <property type="entry name" value="EAL domain-like"/>
    <property type="match status" value="1"/>
</dbReference>
<feature type="transmembrane region" description="Helical" evidence="1">
    <location>
        <begin position="6"/>
        <end position="25"/>
    </location>
</feature>
<dbReference type="Gene3D" id="3.30.70.270">
    <property type="match status" value="1"/>
</dbReference>
<keyword evidence="1" id="KW-0812">Transmembrane</keyword>
<feature type="domain" description="GGDEF" evidence="3">
    <location>
        <begin position="67"/>
        <end position="202"/>
    </location>
</feature>
<evidence type="ECO:0000313" key="5">
    <source>
        <dbReference type="Proteomes" id="UP000032740"/>
    </source>
</evidence>
<dbReference type="EMBL" id="FO681347">
    <property type="protein sequence ID" value="CCV64113.1"/>
    <property type="molecule type" value="Genomic_DNA"/>
</dbReference>
<dbReference type="InterPro" id="IPR000160">
    <property type="entry name" value="GGDEF_dom"/>
</dbReference>
<keyword evidence="1" id="KW-0472">Membrane</keyword>
<dbReference type="PROSITE" id="PS50887">
    <property type="entry name" value="GGDEF"/>
    <property type="match status" value="1"/>
</dbReference>
<dbReference type="PROSITE" id="PS50883">
    <property type="entry name" value="EAL"/>
    <property type="match status" value="1"/>
</dbReference>